<accession>A0A1I0ARD3</accession>
<keyword evidence="1" id="KW-0472">Membrane</keyword>
<proteinExistence type="predicted"/>
<dbReference type="InterPro" id="IPR011042">
    <property type="entry name" value="6-blade_b-propeller_TolB-like"/>
</dbReference>
<dbReference type="Gene3D" id="2.120.10.30">
    <property type="entry name" value="TolB, C-terminal domain"/>
    <property type="match status" value="1"/>
</dbReference>
<sequence>MSNRLPWSKVVLAFATALVTGALLGSIVQTQINLLALRGLGVEIGIGTWLGTTLEDAAKFGPVYLMVFGVGFLISQVTAMALTRRVLQSWRRVSCALAAAVGLWVTFTLVDAMAPPPTLIAATRAPEGMLAMLVTAAIAGWVFAAMASAAPRRKGNASAVAAVLLAAVPALPFDQASAQSGPGYQLETVVSGLEHPWSLAFLPDGRMLVTERPGRLRIITRDGELLPEPVTGMPEVFNQAQAGLFEVLPAPDFVESGYLYLSYACGTEQANHTCLARGRLANGELQGVEEVFRAMPAKVGAAHYGGRITWLPDGTLVMGLGDGFDYREEAQKLSSHLGTLVRLNPDGSVPDDNPFVGDPEALPEIYSYGHRNIQGLAFDHEKRRLIAHEHGPRGGDEINVIEAGVNYGWPVATHGLDYTWARVTPFTEYPGTRQPELHWTPSIAPSGLAIYSGDPFPDWQGQLLVGALADQAVYRVSLAEQPPGQHRLLGELGVRIRDVRVGPDGLVYLLTDAASGQLLRLVP</sequence>
<feature type="transmembrane region" description="Helical" evidence="1">
    <location>
        <begin position="63"/>
        <end position="83"/>
    </location>
</feature>
<dbReference type="SUPFAM" id="SSF50952">
    <property type="entry name" value="Soluble quinoprotein glucose dehydrogenase"/>
    <property type="match status" value="1"/>
</dbReference>
<name>A0A1I0ARD3_9GAMM</name>
<keyword evidence="1" id="KW-1133">Transmembrane helix</keyword>
<dbReference type="InterPro" id="IPR011041">
    <property type="entry name" value="Quinoprot_gluc/sorb_DH_b-prop"/>
</dbReference>
<dbReference type="AlphaFoldDB" id="A0A1I0ARD3"/>
<feature type="transmembrane region" description="Helical" evidence="1">
    <location>
        <begin position="129"/>
        <end position="150"/>
    </location>
</feature>
<dbReference type="Proteomes" id="UP000198762">
    <property type="component" value="Unassembled WGS sequence"/>
</dbReference>
<dbReference type="STRING" id="430453.SAMN04487962_10380"/>
<feature type="transmembrane region" description="Helical" evidence="1">
    <location>
        <begin position="95"/>
        <end position="114"/>
    </location>
</feature>
<evidence type="ECO:0000313" key="3">
    <source>
        <dbReference type="EMBL" id="SES96961.1"/>
    </source>
</evidence>
<organism evidence="3 4">
    <name type="scientific">Marinobacter segnicrescens</name>
    <dbReference type="NCBI Taxonomy" id="430453"/>
    <lineage>
        <taxon>Bacteria</taxon>
        <taxon>Pseudomonadati</taxon>
        <taxon>Pseudomonadota</taxon>
        <taxon>Gammaproteobacteria</taxon>
        <taxon>Pseudomonadales</taxon>
        <taxon>Marinobacteraceae</taxon>
        <taxon>Marinobacter</taxon>
    </lineage>
</organism>
<dbReference type="PANTHER" id="PTHR19328">
    <property type="entry name" value="HEDGEHOG-INTERACTING PROTEIN"/>
    <property type="match status" value="1"/>
</dbReference>
<protein>
    <submittedName>
        <fullName evidence="3">Glucose/arabinose dehydrogenase, beta-propeller fold</fullName>
    </submittedName>
</protein>
<dbReference type="OrthoDB" id="9770043at2"/>
<dbReference type="RefSeq" id="WP_091849063.1">
    <property type="nucleotide sequence ID" value="NZ_FOHZ01000003.1"/>
</dbReference>
<gene>
    <name evidence="3" type="ORF">SAMN04487962_10380</name>
</gene>
<keyword evidence="4" id="KW-1185">Reference proteome</keyword>
<evidence type="ECO:0000313" key="4">
    <source>
        <dbReference type="Proteomes" id="UP000198762"/>
    </source>
</evidence>
<evidence type="ECO:0000259" key="2">
    <source>
        <dbReference type="Pfam" id="PF07995"/>
    </source>
</evidence>
<feature type="transmembrane region" description="Helical" evidence="1">
    <location>
        <begin position="157"/>
        <end position="173"/>
    </location>
</feature>
<keyword evidence="1" id="KW-0812">Transmembrane</keyword>
<evidence type="ECO:0000256" key="1">
    <source>
        <dbReference type="SAM" id="Phobius"/>
    </source>
</evidence>
<feature type="domain" description="Glucose/Sorbosone dehydrogenase" evidence="2">
    <location>
        <begin position="193"/>
        <end position="520"/>
    </location>
</feature>
<dbReference type="EMBL" id="FOHZ01000003">
    <property type="protein sequence ID" value="SES96961.1"/>
    <property type="molecule type" value="Genomic_DNA"/>
</dbReference>
<dbReference type="PANTHER" id="PTHR19328:SF75">
    <property type="entry name" value="ALDOSE SUGAR DEHYDROGENASE YLII"/>
    <property type="match status" value="1"/>
</dbReference>
<reference evidence="4" key="1">
    <citation type="submission" date="2016-10" db="EMBL/GenBank/DDBJ databases">
        <authorList>
            <person name="Varghese N."/>
            <person name="Submissions S."/>
        </authorList>
    </citation>
    <scope>NUCLEOTIDE SEQUENCE [LARGE SCALE GENOMIC DNA]</scope>
    <source>
        <strain evidence="4">CGMCC 1.6489</strain>
    </source>
</reference>
<dbReference type="InterPro" id="IPR012938">
    <property type="entry name" value="Glc/Sorbosone_DH"/>
</dbReference>
<dbReference type="Pfam" id="PF07995">
    <property type="entry name" value="GSDH"/>
    <property type="match status" value="1"/>
</dbReference>